<protein>
    <submittedName>
        <fullName evidence="5">Outer membrane protein assembly factor BamD</fullName>
    </submittedName>
</protein>
<evidence type="ECO:0000259" key="4">
    <source>
        <dbReference type="Pfam" id="PF13525"/>
    </source>
</evidence>
<keyword evidence="1" id="KW-0732">Signal</keyword>
<feature type="domain" description="Outer membrane lipoprotein BamD-like" evidence="4">
    <location>
        <begin position="38"/>
        <end position="225"/>
    </location>
</feature>
<dbReference type="InterPro" id="IPR017689">
    <property type="entry name" value="BamD"/>
</dbReference>
<evidence type="ECO:0000256" key="2">
    <source>
        <dbReference type="ARBA" id="ARBA00023136"/>
    </source>
</evidence>
<organism evidence="5 6">
    <name type="scientific">Lyticum sinuosum</name>
    <dbReference type="NCBI Taxonomy" id="1332059"/>
    <lineage>
        <taxon>Bacteria</taxon>
        <taxon>Pseudomonadati</taxon>
        <taxon>Pseudomonadota</taxon>
        <taxon>Alphaproteobacteria</taxon>
        <taxon>Rickettsiales</taxon>
        <taxon>Lyticum</taxon>
    </lineage>
</organism>
<dbReference type="Pfam" id="PF13525">
    <property type="entry name" value="YfiO"/>
    <property type="match status" value="1"/>
</dbReference>
<reference evidence="5" key="1">
    <citation type="submission" date="2023-02" db="EMBL/GenBank/DDBJ databases">
        <title>Host association and intracellularity evolved multiple times independently in the Rickettsiales.</title>
        <authorList>
            <person name="Castelli M."/>
            <person name="Nardi T."/>
            <person name="Gammuto L."/>
            <person name="Bellinzona G."/>
            <person name="Sabaneyeva E."/>
            <person name="Potekhin A."/>
            <person name="Serra V."/>
            <person name="Petroni G."/>
            <person name="Sassera D."/>
        </authorList>
    </citation>
    <scope>NUCLEOTIDE SEQUENCE</scope>
    <source>
        <strain evidence="5">USBL-36I1</strain>
    </source>
</reference>
<dbReference type="InterPro" id="IPR039565">
    <property type="entry name" value="BamD-like"/>
</dbReference>
<evidence type="ECO:0000313" key="5">
    <source>
        <dbReference type="EMBL" id="MDZ5761201.1"/>
    </source>
</evidence>
<gene>
    <name evidence="5" type="ORF">Lyticum_00368</name>
</gene>
<evidence type="ECO:0000313" key="6">
    <source>
        <dbReference type="Proteomes" id="UP001289135"/>
    </source>
</evidence>
<dbReference type="Gene3D" id="1.25.40.10">
    <property type="entry name" value="Tetratricopeptide repeat domain"/>
    <property type="match status" value="1"/>
</dbReference>
<keyword evidence="3" id="KW-0998">Cell outer membrane</keyword>
<evidence type="ECO:0000256" key="1">
    <source>
        <dbReference type="ARBA" id="ARBA00022729"/>
    </source>
</evidence>
<sequence>MSYKKKIVKNLAIYFSIIFLSSCSNNEKIIPDTISQSDYELFSEGKKIMFSDHKKAIKVFDNIETYYPSSIYNERSIVLKAYLYYINSKFDDAEITVENFLENYPSSSYCDYMHYLLAMTLCMQISDVQRDQSNTVKSINKIKNLIINYPNSEYSQELKEIVLYIQDILASKEMNIGRFYQKNNDIIAALKRFQYVNDNYNNSVVAPEAMYRTIEIYESLRLHKEAVKNFHKLQNQYPQSKWTNYANKRVNNYQN</sequence>
<proteinExistence type="predicted"/>
<dbReference type="EMBL" id="JARGYU010000001">
    <property type="protein sequence ID" value="MDZ5761201.1"/>
    <property type="molecule type" value="Genomic_DNA"/>
</dbReference>
<keyword evidence="2" id="KW-0472">Membrane</keyword>
<name>A0AAE4VLU4_9RICK</name>
<dbReference type="Proteomes" id="UP001289135">
    <property type="component" value="Unassembled WGS sequence"/>
</dbReference>
<dbReference type="NCBIfam" id="TIGR03302">
    <property type="entry name" value="OM_YfiO"/>
    <property type="match status" value="1"/>
</dbReference>
<evidence type="ECO:0000256" key="3">
    <source>
        <dbReference type="ARBA" id="ARBA00023237"/>
    </source>
</evidence>
<dbReference type="AlphaFoldDB" id="A0AAE4VLU4"/>
<comment type="caution">
    <text evidence="5">The sequence shown here is derived from an EMBL/GenBank/DDBJ whole genome shotgun (WGS) entry which is preliminary data.</text>
</comment>
<dbReference type="RefSeq" id="WP_322498619.1">
    <property type="nucleotide sequence ID" value="NZ_JARGYU010000001.1"/>
</dbReference>
<accession>A0AAE4VLU4</accession>
<dbReference type="InterPro" id="IPR011990">
    <property type="entry name" value="TPR-like_helical_dom_sf"/>
</dbReference>
<dbReference type="PROSITE" id="PS51257">
    <property type="entry name" value="PROKAR_LIPOPROTEIN"/>
    <property type="match status" value="1"/>
</dbReference>
<keyword evidence="6" id="KW-1185">Reference proteome</keyword>